<proteinExistence type="predicted"/>
<comment type="caution">
    <text evidence="2">The sequence shown here is derived from an EMBL/GenBank/DDBJ whole genome shotgun (WGS) entry which is preliminary data.</text>
</comment>
<dbReference type="AlphaFoldDB" id="A0A2P6M8M3"/>
<keyword evidence="1" id="KW-0732">Signal</keyword>
<dbReference type="EMBL" id="PVLF01000010">
    <property type="protein sequence ID" value="PRH82336.1"/>
    <property type="molecule type" value="Genomic_DNA"/>
</dbReference>
<sequence length="203" mass="21723">MKTIVSFLAMLLLALALPSRAAPAAGVGGIGEDRLLCNLHITAAVHESTRFTDDGATHLVWEDSLGRRTRAELRADGAVVLRLPDGRVEHHPPSTRLPSEQQVARVERVLAAYRERGVDLVGRRFIDPAAAPAPTPPDSGSRWDNRDGIWVIVDACEKAERAARDTCTFECGQEGMTGFYKPGECGAGSSCSCGYVLGGPVTL</sequence>
<name>A0A2P6M8M3_9GAMM</name>
<feature type="chain" id="PRO_5015121127" evidence="1">
    <location>
        <begin position="22"/>
        <end position="203"/>
    </location>
</feature>
<evidence type="ECO:0000256" key="1">
    <source>
        <dbReference type="SAM" id="SignalP"/>
    </source>
</evidence>
<reference evidence="2 3" key="1">
    <citation type="submission" date="2018-03" db="EMBL/GenBank/DDBJ databases">
        <title>Arenimonas caeni sp. nov., isolated from activated sludge.</title>
        <authorList>
            <person name="Liu H."/>
        </authorList>
    </citation>
    <scope>NUCLEOTIDE SEQUENCE [LARGE SCALE GENOMIC DNA]</scope>
    <source>
        <strain evidence="3">z29</strain>
    </source>
</reference>
<accession>A0A2P6M8M3</accession>
<organism evidence="2 3">
    <name type="scientific">Arenimonas caeni</name>
    <dbReference type="NCBI Taxonomy" id="2058085"/>
    <lineage>
        <taxon>Bacteria</taxon>
        <taxon>Pseudomonadati</taxon>
        <taxon>Pseudomonadota</taxon>
        <taxon>Gammaproteobacteria</taxon>
        <taxon>Lysobacterales</taxon>
        <taxon>Lysobacteraceae</taxon>
        <taxon>Arenimonas</taxon>
    </lineage>
</organism>
<evidence type="ECO:0000313" key="3">
    <source>
        <dbReference type="Proteomes" id="UP000241736"/>
    </source>
</evidence>
<dbReference type="Proteomes" id="UP000241736">
    <property type="component" value="Unassembled WGS sequence"/>
</dbReference>
<evidence type="ECO:0000313" key="2">
    <source>
        <dbReference type="EMBL" id="PRH82336.1"/>
    </source>
</evidence>
<gene>
    <name evidence="2" type="ORF">C6N40_07395</name>
</gene>
<dbReference type="RefSeq" id="WP_106990380.1">
    <property type="nucleotide sequence ID" value="NZ_KZ679089.1"/>
</dbReference>
<dbReference type="OrthoDB" id="9904810at2"/>
<feature type="signal peptide" evidence="1">
    <location>
        <begin position="1"/>
        <end position="21"/>
    </location>
</feature>
<protein>
    <submittedName>
        <fullName evidence="2">Uncharacterized protein</fullName>
    </submittedName>
</protein>
<keyword evidence="3" id="KW-1185">Reference proteome</keyword>